<comment type="caution">
    <text evidence="2">The sequence shown here is derived from an EMBL/GenBank/DDBJ whole genome shotgun (WGS) entry which is preliminary data.</text>
</comment>
<feature type="compositionally biased region" description="Polar residues" evidence="1">
    <location>
        <begin position="54"/>
        <end position="66"/>
    </location>
</feature>
<dbReference type="Proteomes" id="UP000664132">
    <property type="component" value="Unassembled WGS sequence"/>
</dbReference>
<organism evidence="2 3">
    <name type="scientific">Cadophora malorum</name>
    <dbReference type="NCBI Taxonomy" id="108018"/>
    <lineage>
        <taxon>Eukaryota</taxon>
        <taxon>Fungi</taxon>
        <taxon>Dikarya</taxon>
        <taxon>Ascomycota</taxon>
        <taxon>Pezizomycotina</taxon>
        <taxon>Leotiomycetes</taxon>
        <taxon>Helotiales</taxon>
        <taxon>Ploettnerulaceae</taxon>
        <taxon>Cadophora</taxon>
    </lineage>
</organism>
<keyword evidence="3" id="KW-1185">Reference proteome</keyword>
<reference evidence="2" key="1">
    <citation type="submission" date="2021-02" db="EMBL/GenBank/DDBJ databases">
        <title>Genome sequence Cadophora malorum strain M34.</title>
        <authorList>
            <person name="Stefanovic E."/>
            <person name="Vu D."/>
            <person name="Scully C."/>
            <person name="Dijksterhuis J."/>
            <person name="Roader J."/>
            <person name="Houbraken J."/>
        </authorList>
    </citation>
    <scope>NUCLEOTIDE SEQUENCE</scope>
    <source>
        <strain evidence="2">M34</strain>
    </source>
</reference>
<proteinExistence type="predicted"/>
<feature type="compositionally biased region" description="Polar residues" evidence="1">
    <location>
        <begin position="1"/>
        <end position="17"/>
    </location>
</feature>
<sequence>MDSRQFRQTSTSYSHSLPSRALYISRPKSQPQPEINFDFTDKMARAKAAMLAMEQQNRPTSSSSSIPEIVITPSLEPIVESDDEK</sequence>
<protein>
    <submittedName>
        <fullName evidence="2">Uncharacterized protein</fullName>
    </submittedName>
</protein>
<feature type="region of interest" description="Disordered" evidence="1">
    <location>
        <begin position="53"/>
        <end position="85"/>
    </location>
</feature>
<evidence type="ECO:0000313" key="3">
    <source>
        <dbReference type="Proteomes" id="UP000664132"/>
    </source>
</evidence>
<dbReference type="EMBL" id="JAFJYH010000074">
    <property type="protein sequence ID" value="KAG4420960.1"/>
    <property type="molecule type" value="Genomic_DNA"/>
</dbReference>
<feature type="region of interest" description="Disordered" evidence="1">
    <location>
        <begin position="1"/>
        <end position="34"/>
    </location>
</feature>
<accession>A0A8H7TG14</accession>
<evidence type="ECO:0000256" key="1">
    <source>
        <dbReference type="SAM" id="MobiDB-lite"/>
    </source>
</evidence>
<gene>
    <name evidence="2" type="ORF">IFR04_005937</name>
</gene>
<dbReference type="OrthoDB" id="3561336at2759"/>
<dbReference type="AlphaFoldDB" id="A0A8H7TG14"/>
<evidence type="ECO:0000313" key="2">
    <source>
        <dbReference type="EMBL" id="KAG4420960.1"/>
    </source>
</evidence>
<name>A0A8H7TG14_9HELO</name>